<evidence type="ECO:0000313" key="2">
    <source>
        <dbReference type="Proteomes" id="UP000064967"/>
    </source>
</evidence>
<evidence type="ECO:0000313" key="1">
    <source>
        <dbReference type="EMBL" id="AKU99339.1"/>
    </source>
</evidence>
<dbReference type="Proteomes" id="UP000064967">
    <property type="component" value="Chromosome"/>
</dbReference>
<sequence length="40" mass="4640">MRWASWRDAAPEGFAVKRLHNEMNMILLNAEVNDLEALAR</sequence>
<dbReference type="STRING" id="1391654.AKJ09_06003"/>
<dbReference type="EMBL" id="CP012333">
    <property type="protein sequence ID" value="AKU99339.1"/>
    <property type="molecule type" value="Genomic_DNA"/>
</dbReference>
<proteinExistence type="predicted"/>
<reference evidence="1 2" key="1">
    <citation type="submission" date="2015-08" db="EMBL/GenBank/DDBJ databases">
        <authorList>
            <person name="Babu N.S."/>
            <person name="Beckwith C.J."/>
            <person name="Beseler K.G."/>
            <person name="Brison A."/>
            <person name="Carone J.V."/>
            <person name="Caskin T.P."/>
            <person name="Diamond M."/>
            <person name="Durham M.E."/>
            <person name="Foxe J.M."/>
            <person name="Go M."/>
            <person name="Henderson B.A."/>
            <person name="Jones I.B."/>
            <person name="McGettigan J.A."/>
            <person name="Micheletti S.J."/>
            <person name="Nasrallah M.E."/>
            <person name="Ortiz D."/>
            <person name="Piller C.R."/>
            <person name="Privatt S.R."/>
            <person name="Schneider S.L."/>
            <person name="Sharp S."/>
            <person name="Smith T.C."/>
            <person name="Stanton J.D."/>
            <person name="Ullery H.E."/>
            <person name="Wilson R.J."/>
            <person name="Serrano M.G."/>
            <person name="Buck G."/>
            <person name="Lee V."/>
            <person name="Wang Y."/>
            <person name="Carvalho R."/>
            <person name="Voegtly L."/>
            <person name="Shi R."/>
            <person name="Duckworth R."/>
            <person name="Johnson A."/>
            <person name="Loviza R."/>
            <person name="Walstead R."/>
            <person name="Shah Z."/>
            <person name="Kiflezghi M."/>
            <person name="Wade K."/>
            <person name="Ball S.L."/>
            <person name="Bradley K.W."/>
            <person name="Asai D.J."/>
            <person name="Bowman C.A."/>
            <person name="Russell D.A."/>
            <person name="Pope W.H."/>
            <person name="Jacobs-Sera D."/>
            <person name="Hendrix R.W."/>
            <person name="Hatfull G.F."/>
        </authorList>
    </citation>
    <scope>NUCLEOTIDE SEQUENCE [LARGE SCALE GENOMIC DNA]</scope>
    <source>
        <strain evidence="1 2">DSM 27648</strain>
    </source>
</reference>
<protein>
    <submittedName>
        <fullName evidence="1">Uncharacterized protein</fullName>
    </submittedName>
</protein>
<dbReference type="KEGG" id="llu:AKJ09_06003"/>
<gene>
    <name evidence="1" type="ORF">AKJ09_06003</name>
</gene>
<name>A0A0K1Q1S2_9BACT</name>
<keyword evidence="2" id="KW-1185">Reference proteome</keyword>
<accession>A0A0K1Q1S2</accession>
<organism evidence="1 2">
    <name type="scientific">Labilithrix luteola</name>
    <dbReference type="NCBI Taxonomy" id="1391654"/>
    <lineage>
        <taxon>Bacteria</taxon>
        <taxon>Pseudomonadati</taxon>
        <taxon>Myxococcota</taxon>
        <taxon>Polyangia</taxon>
        <taxon>Polyangiales</taxon>
        <taxon>Labilitrichaceae</taxon>
        <taxon>Labilithrix</taxon>
    </lineage>
</organism>
<dbReference type="AlphaFoldDB" id="A0A0K1Q1S2"/>